<name>A0ACC1B0H2_9ROSI</name>
<dbReference type="EMBL" id="CM047903">
    <property type="protein sequence ID" value="KAJ0092421.1"/>
    <property type="molecule type" value="Genomic_DNA"/>
</dbReference>
<comment type="caution">
    <text evidence="1">The sequence shown here is derived from an EMBL/GenBank/DDBJ whole genome shotgun (WGS) entry which is preliminary data.</text>
</comment>
<reference evidence="2" key="1">
    <citation type="journal article" date="2023" name="G3 (Bethesda)">
        <title>Genome assembly and association tests identify interacting loci associated with vigor, precocity, and sex in interspecific pistachio rootstocks.</title>
        <authorList>
            <person name="Palmer W."/>
            <person name="Jacygrad E."/>
            <person name="Sagayaradj S."/>
            <person name="Cavanaugh K."/>
            <person name="Han R."/>
            <person name="Bertier L."/>
            <person name="Beede B."/>
            <person name="Kafkas S."/>
            <person name="Golino D."/>
            <person name="Preece J."/>
            <person name="Michelmore R."/>
        </authorList>
    </citation>
    <scope>NUCLEOTIDE SEQUENCE [LARGE SCALE GENOMIC DNA]</scope>
</reference>
<sequence>MEHKMRQLTIILETFFTILIASRLISTVVCQSNVIHANASNLNQWIDHTVQEYMEKKAEVMDLGNEKNSQLDDALAMAEKNLKVITVNKVGSGDFKSLTDAVNSIPIGNANRVVIKIGGGEYHEKITIDRSKQFVTFYGDPKNMPRIAFAGTALKYGTFNSSTVIVESDYFMAVNVIFVNSAPMPNSRSDDSQAVALRISGDMATFYNCKFIGFQDTLCDDKGRHFFKDCHVEGTVDFIFGNGQSVYMTTTLQSVAKGLGVITAQGRDKPTEDSGFTFVHCNITGTGDIYLGRAWKESPRVIFAYTYMGALINSEGWSNRMYGESGDHKSMFYGEYKCMGPGASSSGRAKFARILTDAEAQPFLSTTYLDGNKWILPPPKV</sequence>
<evidence type="ECO:0000313" key="2">
    <source>
        <dbReference type="Proteomes" id="UP001164250"/>
    </source>
</evidence>
<keyword evidence="2" id="KW-1185">Reference proteome</keyword>
<accession>A0ACC1B0H2</accession>
<organism evidence="1 2">
    <name type="scientific">Pistacia atlantica</name>
    <dbReference type="NCBI Taxonomy" id="434234"/>
    <lineage>
        <taxon>Eukaryota</taxon>
        <taxon>Viridiplantae</taxon>
        <taxon>Streptophyta</taxon>
        <taxon>Embryophyta</taxon>
        <taxon>Tracheophyta</taxon>
        <taxon>Spermatophyta</taxon>
        <taxon>Magnoliopsida</taxon>
        <taxon>eudicotyledons</taxon>
        <taxon>Gunneridae</taxon>
        <taxon>Pentapetalae</taxon>
        <taxon>rosids</taxon>
        <taxon>malvids</taxon>
        <taxon>Sapindales</taxon>
        <taxon>Anacardiaceae</taxon>
        <taxon>Pistacia</taxon>
    </lineage>
</organism>
<gene>
    <name evidence="1" type="ORF">Patl1_26022</name>
</gene>
<protein>
    <submittedName>
        <fullName evidence="1">Uncharacterized protein</fullName>
    </submittedName>
</protein>
<evidence type="ECO:0000313" key="1">
    <source>
        <dbReference type="EMBL" id="KAJ0092421.1"/>
    </source>
</evidence>
<dbReference type="Proteomes" id="UP001164250">
    <property type="component" value="Chromosome 7"/>
</dbReference>
<proteinExistence type="predicted"/>